<dbReference type="NCBIfam" id="NF001123">
    <property type="entry name" value="PRK00139.1-1"/>
    <property type="match status" value="1"/>
</dbReference>
<organism evidence="12 13">
    <name type="scientific">Shewanella surugensis</name>
    <dbReference type="NCBI Taxonomy" id="212020"/>
    <lineage>
        <taxon>Bacteria</taxon>
        <taxon>Pseudomonadati</taxon>
        <taxon>Pseudomonadota</taxon>
        <taxon>Gammaproteobacteria</taxon>
        <taxon>Alteromonadales</taxon>
        <taxon>Shewanellaceae</taxon>
        <taxon>Shewanella</taxon>
    </lineage>
</organism>
<dbReference type="InterPro" id="IPR036565">
    <property type="entry name" value="Mur-like_cat_sf"/>
</dbReference>
<feature type="binding site" evidence="7">
    <location>
        <position position="181"/>
    </location>
    <ligand>
        <name>UDP-N-acetyl-alpha-D-muramoyl-L-alanyl-D-glutamate</name>
        <dbReference type="ChEBI" id="CHEBI:83900"/>
    </ligand>
</feature>
<dbReference type="Gene3D" id="3.40.1190.10">
    <property type="entry name" value="Mur-like, catalytic domain"/>
    <property type="match status" value="1"/>
</dbReference>
<feature type="domain" description="Mur ligase central" evidence="11">
    <location>
        <begin position="110"/>
        <end position="316"/>
    </location>
</feature>
<evidence type="ECO:0000256" key="1">
    <source>
        <dbReference type="ARBA" id="ARBA00005898"/>
    </source>
</evidence>
<evidence type="ECO:0000256" key="7">
    <source>
        <dbReference type="HAMAP-Rule" id="MF_00208"/>
    </source>
</evidence>
<keyword evidence="5 7" id="KW-0131">Cell cycle</keyword>
<dbReference type="InterPro" id="IPR036615">
    <property type="entry name" value="Mur_ligase_C_dom_sf"/>
</dbReference>
<dbReference type="InterPro" id="IPR035911">
    <property type="entry name" value="MurE/MurF_N"/>
</dbReference>
<comment type="PTM">
    <text evidence="7">Carboxylation is probably crucial for Mg(2+) binding and, consequently, for the gamma-phosphate positioning of ATP.</text>
</comment>
<comment type="caution">
    <text evidence="7">Lacks conserved residue(s) required for the propagation of feature annotation.</text>
</comment>
<evidence type="ECO:0000256" key="2">
    <source>
        <dbReference type="ARBA" id="ARBA00022618"/>
    </source>
</evidence>
<feature type="domain" description="Mur ligase N-terminal catalytic" evidence="9">
    <location>
        <begin position="19"/>
        <end position="98"/>
    </location>
</feature>
<evidence type="ECO:0000256" key="5">
    <source>
        <dbReference type="ARBA" id="ARBA00023306"/>
    </source>
</evidence>
<evidence type="ECO:0000313" key="12">
    <source>
        <dbReference type="EMBL" id="MCL1123592.1"/>
    </source>
</evidence>
<dbReference type="Pfam" id="PF01225">
    <property type="entry name" value="Mur_ligase"/>
    <property type="match status" value="1"/>
</dbReference>
<evidence type="ECO:0000256" key="4">
    <source>
        <dbReference type="ARBA" id="ARBA00022984"/>
    </source>
</evidence>
<dbReference type="EC" id="6.3.2.-" evidence="7"/>
<keyword evidence="6 7" id="KW-0961">Cell wall biogenesis/degradation</keyword>
<dbReference type="Gene3D" id="3.40.1390.10">
    <property type="entry name" value="MurE/MurF, N-terminal domain"/>
    <property type="match status" value="1"/>
</dbReference>
<dbReference type="Pfam" id="PF08245">
    <property type="entry name" value="Mur_ligase_M"/>
    <property type="match status" value="1"/>
</dbReference>
<evidence type="ECO:0000256" key="6">
    <source>
        <dbReference type="ARBA" id="ARBA00023316"/>
    </source>
</evidence>
<dbReference type="InterPro" id="IPR004101">
    <property type="entry name" value="Mur_ligase_C"/>
</dbReference>
<dbReference type="SUPFAM" id="SSF63418">
    <property type="entry name" value="MurE/MurF N-terminal domain"/>
    <property type="match status" value="1"/>
</dbReference>
<comment type="similarity">
    <text evidence="1 7">Belongs to the MurCDEF family. MurE subfamily.</text>
</comment>
<feature type="binding site" evidence="7">
    <location>
        <position position="189"/>
    </location>
    <ligand>
        <name>UDP-N-acetyl-alpha-D-muramoyl-L-alanyl-D-glutamate</name>
        <dbReference type="ChEBI" id="CHEBI:83900"/>
    </ligand>
</feature>
<dbReference type="NCBIfam" id="NF001126">
    <property type="entry name" value="PRK00139.1-4"/>
    <property type="match status" value="1"/>
</dbReference>
<dbReference type="NCBIfam" id="TIGR01085">
    <property type="entry name" value="murE"/>
    <property type="match status" value="1"/>
</dbReference>
<keyword evidence="7" id="KW-0963">Cytoplasm</keyword>
<feature type="binding site" evidence="7">
    <location>
        <begin position="154"/>
        <end position="155"/>
    </location>
    <ligand>
        <name>UDP-N-acetyl-alpha-D-muramoyl-L-alanyl-D-glutamate</name>
        <dbReference type="ChEBI" id="CHEBI:83900"/>
    </ligand>
</feature>
<dbReference type="InterPro" id="IPR005761">
    <property type="entry name" value="UDP-N-AcMur-Glu-dNH2Pim_ligase"/>
</dbReference>
<comment type="cofactor">
    <cofactor evidence="7">
        <name>Mg(2+)</name>
        <dbReference type="ChEBI" id="CHEBI:18420"/>
    </cofactor>
</comment>
<gene>
    <name evidence="7 12" type="primary">murE</name>
    <name evidence="12" type="ORF">L2764_03615</name>
</gene>
<evidence type="ECO:0000259" key="9">
    <source>
        <dbReference type="Pfam" id="PF01225"/>
    </source>
</evidence>
<keyword evidence="3 7" id="KW-0133">Cell shape</keyword>
<dbReference type="SUPFAM" id="SSF53244">
    <property type="entry name" value="MurD-like peptide ligases, peptide-binding domain"/>
    <property type="match status" value="1"/>
</dbReference>
<evidence type="ECO:0000313" key="13">
    <source>
        <dbReference type="Proteomes" id="UP001203423"/>
    </source>
</evidence>
<sequence>MLLQDLLAPWFHYSGSENINNMTLDSRHIKTGDLFIAIPGHAVDGRNYIQAAFNLGAIAVLMHTDNPEEHGKVSHEQQLIISFFQLNNQLSALASHAYPLSAERLRLIGITGTNGKTSVSQFIAQLTHLKGCQSAVMGTLGNGLFGELVESSNTTADAVTLMQQLQEYDRQGVDLCAMEVSSHGLVQARVQAVPFDLAIFTNLSRDHLDYHGSMNEYGAAKKRLFQFPSVKTAVINQDDELGRVWLKTLAQDGSNQLNLLGFSANGDEAAAVYAKNVQFNTAGVIATLVWPEGEATIQSPLLGAFNLSNLLAALTALYGLNEDMSVLLTLVPKLTPVAGRMERFIGRDGVTLVVDYAHTPDAVTQALSALRVHCQRTLWCVLGCGGDRDKGKRPLMAQAAEMGADHVMLTSDNARGEDPHSIIDDMLMGLNDPSKVLVEVNREQAIREVVMKASSGDLILLAGKGHETYQEVKGIKYDYDERQLAYALTEGSS</sequence>
<dbReference type="GO" id="GO:0008765">
    <property type="term" value="F:UDP-N-acetylmuramoylalanyl-D-glutamate-2,6-diaminopimelate ligase activity"/>
    <property type="evidence" value="ECO:0007669"/>
    <property type="project" value="UniProtKB-EC"/>
</dbReference>
<keyword evidence="7" id="KW-0547">Nucleotide-binding</keyword>
<dbReference type="Proteomes" id="UP001203423">
    <property type="component" value="Unassembled WGS sequence"/>
</dbReference>
<dbReference type="PANTHER" id="PTHR23135:SF4">
    <property type="entry name" value="UDP-N-ACETYLMURAMOYL-L-ALANYL-D-GLUTAMATE--2,6-DIAMINOPIMELATE LIGASE MURE HOMOLOG, CHLOROPLASTIC"/>
    <property type="match status" value="1"/>
</dbReference>
<keyword evidence="7 12" id="KW-0436">Ligase</keyword>
<keyword evidence="13" id="KW-1185">Reference proteome</keyword>
<dbReference type="Pfam" id="PF02875">
    <property type="entry name" value="Mur_ligase_C"/>
    <property type="match status" value="1"/>
</dbReference>
<dbReference type="PANTHER" id="PTHR23135">
    <property type="entry name" value="MUR LIGASE FAMILY MEMBER"/>
    <property type="match status" value="1"/>
</dbReference>
<accession>A0ABT0L7C3</accession>
<protein>
    <recommendedName>
        <fullName evidence="7">UDP-N-acetylmuramyl-tripeptide synthetase</fullName>
        <ecNumber evidence="7">6.3.2.-</ecNumber>
    </recommendedName>
    <alternativeName>
        <fullName evidence="7">UDP-MurNAc-tripeptide synthetase</fullName>
    </alternativeName>
</protein>
<dbReference type="HAMAP" id="MF_00208">
    <property type="entry name" value="MurE"/>
    <property type="match status" value="1"/>
</dbReference>
<feature type="binding site" evidence="7">
    <location>
        <position position="26"/>
    </location>
    <ligand>
        <name>UDP-N-acetyl-alpha-D-muramoyl-L-alanyl-D-glutamate</name>
        <dbReference type="ChEBI" id="CHEBI:83900"/>
    </ligand>
</feature>
<evidence type="ECO:0000256" key="3">
    <source>
        <dbReference type="ARBA" id="ARBA00022960"/>
    </source>
</evidence>
<dbReference type="RefSeq" id="WP_248938877.1">
    <property type="nucleotide sequence ID" value="NZ_JAKIKS010000008.1"/>
</dbReference>
<evidence type="ECO:0000259" key="11">
    <source>
        <dbReference type="Pfam" id="PF08245"/>
    </source>
</evidence>
<evidence type="ECO:0000259" key="10">
    <source>
        <dbReference type="Pfam" id="PF02875"/>
    </source>
</evidence>
<feature type="binding site" evidence="7">
    <location>
        <position position="24"/>
    </location>
    <ligand>
        <name>UDP-N-acetyl-alpha-D-muramoyl-L-alanyl-D-glutamate</name>
        <dbReference type="ChEBI" id="CHEBI:83900"/>
    </ligand>
</feature>
<dbReference type="InterPro" id="IPR000713">
    <property type="entry name" value="Mur_ligase_N"/>
</dbReference>
<comment type="caution">
    <text evidence="12">The sequence shown here is derived from an EMBL/GenBank/DDBJ whole genome shotgun (WGS) entry which is preliminary data.</text>
</comment>
<feature type="binding site" evidence="7">
    <location>
        <position position="187"/>
    </location>
    <ligand>
        <name>UDP-N-acetyl-alpha-D-muramoyl-L-alanyl-D-glutamate</name>
        <dbReference type="ChEBI" id="CHEBI:83900"/>
    </ligand>
</feature>
<dbReference type="Gene3D" id="3.90.190.20">
    <property type="entry name" value="Mur ligase, C-terminal domain"/>
    <property type="match status" value="1"/>
</dbReference>
<comment type="function">
    <text evidence="7">Catalyzes the addition of an amino acid to the nucleotide precursor UDP-N-acetylmuramoyl-L-alanyl-D-glutamate (UMAG) in the biosynthesis of bacterial cell-wall peptidoglycan.</text>
</comment>
<reference evidence="12 13" key="1">
    <citation type="submission" date="2022-01" db="EMBL/GenBank/DDBJ databases">
        <title>Whole genome-based taxonomy of the Shewanellaceae.</title>
        <authorList>
            <person name="Martin-Rodriguez A.J."/>
        </authorList>
    </citation>
    <scope>NUCLEOTIDE SEQUENCE [LARGE SCALE GENOMIC DNA]</scope>
    <source>
        <strain evidence="12 13">DSM 17177</strain>
    </source>
</reference>
<feature type="binding site" evidence="7">
    <location>
        <position position="153"/>
    </location>
    <ligand>
        <name>UDP-N-acetyl-alpha-D-muramoyl-L-alanyl-D-glutamate</name>
        <dbReference type="ChEBI" id="CHEBI:83900"/>
    </ligand>
</feature>
<feature type="domain" description="Mur ligase C-terminal" evidence="10">
    <location>
        <begin position="339"/>
        <end position="465"/>
    </location>
</feature>
<keyword evidence="7" id="KW-0460">Magnesium</keyword>
<feature type="modified residue" description="N6-carboxylysine" evidence="7">
    <location>
        <position position="221"/>
    </location>
</feature>
<name>A0ABT0L7C3_9GAMM</name>
<keyword evidence="4 7" id="KW-0573">Peptidoglycan synthesis</keyword>
<dbReference type="SUPFAM" id="SSF53623">
    <property type="entry name" value="MurD-like peptide ligases, catalytic domain"/>
    <property type="match status" value="1"/>
</dbReference>
<feature type="binding site" evidence="7">
    <location>
        <begin position="112"/>
        <end position="118"/>
    </location>
    <ligand>
        <name>ATP</name>
        <dbReference type="ChEBI" id="CHEBI:30616"/>
    </ligand>
</feature>
<dbReference type="EMBL" id="JAKIKS010000008">
    <property type="protein sequence ID" value="MCL1123592.1"/>
    <property type="molecule type" value="Genomic_DNA"/>
</dbReference>
<proteinExistence type="inferred from homology"/>
<dbReference type="InterPro" id="IPR013221">
    <property type="entry name" value="Mur_ligase_cen"/>
</dbReference>
<keyword evidence="7" id="KW-0067">ATP-binding</keyword>
<evidence type="ECO:0000256" key="8">
    <source>
        <dbReference type="RuleBase" id="RU004135"/>
    </source>
</evidence>
<keyword evidence="2 7" id="KW-0132">Cell division</keyword>
<comment type="subcellular location">
    <subcellularLocation>
        <location evidence="7 8">Cytoplasm</location>
    </subcellularLocation>
</comment>
<comment type="pathway">
    <text evidence="7 8">Cell wall biogenesis; peptidoglycan biosynthesis.</text>
</comment>